<accession>A0AAU7YDY7</accession>
<feature type="compositionally biased region" description="Polar residues" evidence="1">
    <location>
        <begin position="499"/>
        <end position="525"/>
    </location>
</feature>
<organism evidence="2">
    <name type="scientific">Juruaca virus</name>
    <dbReference type="NCBI Taxonomy" id="3229021"/>
    <lineage>
        <taxon>Viruses</taxon>
        <taxon>Riboviria</taxon>
    </lineage>
</organism>
<feature type="region of interest" description="Disordered" evidence="1">
    <location>
        <begin position="487"/>
        <end position="525"/>
    </location>
</feature>
<protein>
    <recommendedName>
        <fullName evidence="3">Capsid protein</fullName>
    </recommendedName>
</protein>
<proteinExistence type="predicted"/>
<dbReference type="EMBL" id="PP911331">
    <property type="protein sequence ID" value="XBY87674.1"/>
    <property type="molecule type" value="Viral_cRNA"/>
</dbReference>
<feature type="compositionally biased region" description="Basic residues" evidence="1">
    <location>
        <begin position="49"/>
        <end position="67"/>
    </location>
</feature>
<feature type="compositionally biased region" description="Low complexity" evidence="1">
    <location>
        <begin position="10"/>
        <end position="30"/>
    </location>
</feature>
<feature type="region of interest" description="Disordered" evidence="1">
    <location>
        <begin position="47"/>
        <end position="67"/>
    </location>
</feature>
<feature type="compositionally biased region" description="Polar residues" evidence="1">
    <location>
        <begin position="552"/>
        <end position="569"/>
    </location>
</feature>
<feature type="region of interest" description="Disordered" evidence="1">
    <location>
        <begin position="1"/>
        <end position="30"/>
    </location>
</feature>
<feature type="region of interest" description="Disordered" evidence="1">
    <location>
        <begin position="552"/>
        <end position="583"/>
    </location>
</feature>
<evidence type="ECO:0000313" key="2">
    <source>
        <dbReference type="EMBL" id="XBY87674.1"/>
    </source>
</evidence>
<sequence>MASRRRRRTGAAARAPVPSPSPSQNNQQQNAVNRVIGYAAGQPILLAGGRRRRRRQPPVQRTRRRLVPRTQAAEQGWWFLGNFHIDEHSEIGLLDATFLHPSNFPNTPYSAANLNFSHRTEYRWSLEIHVTSAVTTGARVAVLAIPNPEWNPVEVPLSLIWGATQNGMGTMVTATGINGRQAGFSITTSTLRLSNSRPTLGSWVGHSAGLLVVYLLDPPRGTTGPAPMTVTVLAKVNQRVHNPIPGFLNWADEDMPGPKPQSAVLQQAVSDITSQIPVNSHTATAWLAGGMYWKLVDGSSWSTGLTGELWVYAVYTASHHPYDWQNNDSQLRDPKYLVTWHEPASGVIQMVGFEDYATAQAQASGTTAKIPHGAELCIQYRDDATFRRWEGKFQGLTNNVSIILTLIWKSPQAYLLKKSGFRQPRDLPHPGATSLRMGITPSLLPHQPRGVEASHATSTTVSQQVIHLGQRLDNLEQLLRRSLHVSHHQETMLPEENCSMRSESSVASTRLSGENLSPSETSTSSTMIGLFRRATSWLASSNESVPSLQLSAATSSERLTISPDSSDTSFEIVGPLPTPDQLHPPCDDPLCDICFEDDNESAV</sequence>
<evidence type="ECO:0000256" key="1">
    <source>
        <dbReference type="SAM" id="MobiDB-lite"/>
    </source>
</evidence>
<name>A0AAU7YDY7_9VIRU</name>
<reference evidence="2" key="1">
    <citation type="submission" date="2024-06" db="EMBL/GenBank/DDBJ databases">
        <title>Exploring the Immunopathology and Provisional Taxonomy of Juruaca Virus Infection: Tolerance and Resistance in Neonatal and Adult BALB-c Mice.</title>
        <authorList>
            <person name="Cabral T.S."/>
            <person name="Cayuela N.C."/>
            <person name="Carvalho K.G.B."/>
            <person name="Pimenta T.S."/>
            <person name="Rodrigues A.P.D."/>
            <person name="Diniz D.G."/>
            <person name="Quaresma J.A.S."/>
            <person name="Medeiros D.B.A."/>
            <person name="Prazeres I.T.E."/>
            <person name="Silva S.P."/>
            <person name="Araujo T.P."/>
            <person name="Vasconcelos P.F.C."/>
            <person name="Diniz C.W.P."/>
            <person name="Diniz J.A.P."/>
        </authorList>
    </citation>
    <scope>NUCLEOTIDE SEQUENCE</scope>
    <source>
        <strain evidence="2">BeAn401933</strain>
    </source>
</reference>
<evidence type="ECO:0008006" key="3">
    <source>
        <dbReference type="Google" id="ProtNLM"/>
    </source>
</evidence>